<accession>A0ABY5N5P8</accession>
<gene>
    <name evidence="1" type="ORF">NRO40_14100</name>
</gene>
<evidence type="ECO:0008006" key="3">
    <source>
        <dbReference type="Google" id="ProtNLM"/>
    </source>
</evidence>
<evidence type="ECO:0000313" key="2">
    <source>
        <dbReference type="Proteomes" id="UP001060150"/>
    </source>
</evidence>
<evidence type="ECO:0000313" key="1">
    <source>
        <dbReference type="EMBL" id="UUS31847.1"/>
    </source>
</evidence>
<dbReference type="EMBL" id="CP102332">
    <property type="protein sequence ID" value="UUS31847.1"/>
    <property type="molecule type" value="Genomic_DNA"/>
</dbReference>
<name>A0ABY5N5P8_9ACTN</name>
<dbReference type="RefSeq" id="WP_157901883.1">
    <property type="nucleotide sequence ID" value="NZ_CP102332.1"/>
</dbReference>
<dbReference type="Proteomes" id="UP001060150">
    <property type="component" value="Chromosome"/>
</dbReference>
<protein>
    <recommendedName>
        <fullName evidence="3">Transposase</fullName>
    </recommendedName>
</protein>
<organism evidence="1 2">
    <name type="scientific">Streptomyces changanensis</name>
    <dbReference type="NCBI Taxonomy" id="2964669"/>
    <lineage>
        <taxon>Bacteria</taxon>
        <taxon>Bacillati</taxon>
        <taxon>Actinomycetota</taxon>
        <taxon>Actinomycetes</taxon>
        <taxon>Kitasatosporales</taxon>
        <taxon>Streptomycetaceae</taxon>
        <taxon>Streptomyces</taxon>
    </lineage>
</organism>
<sequence length="54" mass="6584">MGEYANQGRTLPCKWCDRPVRLERRFFPRRYCNRRHKWKHRFTELFGEVLGGGA</sequence>
<reference evidence="1" key="1">
    <citation type="submission" date="2022-08" db="EMBL/GenBank/DDBJ databases">
        <title>Streptomyces changanensis sp. nov., an actinomycete isolated from soil.</title>
        <authorList>
            <person name="Wu H."/>
            <person name="Han L."/>
        </authorList>
    </citation>
    <scope>NUCLEOTIDE SEQUENCE</scope>
    <source>
        <strain evidence="1">HL-66</strain>
    </source>
</reference>
<keyword evidence="2" id="KW-1185">Reference proteome</keyword>
<proteinExistence type="predicted"/>